<name>X1BPH5_9ZZZZ</name>
<organism evidence="1">
    <name type="scientific">marine sediment metagenome</name>
    <dbReference type="NCBI Taxonomy" id="412755"/>
    <lineage>
        <taxon>unclassified sequences</taxon>
        <taxon>metagenomes</taxon>
        <taxon>ecological metagenomes</taxon>
    </lineage>
</organism>
<sequence length="38" mass="4343">NSNKGKTKDLFFEYIDKAETKVPQIDMSRVGNTIPIIM</sequence>
<gene>
    <name evidence="1" type="ORF">S01H4_28504</name>
</gene>
<feature type="non-terminal residue" evidence="1">
    <location>
        <position position="1"/>
    </location>
</feature>
<evidence type="ECO:0000313" key="1">
    <source>
        <dbReference type="EMBL" id="GAG85953.1"/>
    </source>
</evidence>
<reference evidence="1" key="1">
    <citation type="journal article" date="2014" name="Front. Microbiol.">
        <title>High frequency of phylogenetically diverse reductive dehalogenase-homologous genes in deep subseafloor sedimentary metagenomes.</title>
        <authorList>
            <person name="Kawai M."/>
            <person name="Futagami T."/>
            <person name="Toyoda A."/>
            <person name="Takaki Y."/>
            <person name="Nishi S."/>
            <person name="Hori S."/>
            <person name="Arai W."/>
            <person name="Tsubouchi T."/>
            <person name="Morono Y."/>
            <person name="Uchiyama I."/>
            <person name="Ito T."/>
            <person name="Fujiyama A."/>
            <person name="Inagaki F."/>
            <person name="Takami H."/>
        </authorList>
    </citation>
    <scope>NUCLEOTIDE SEQUENCE</scope>
    <source>
        <strain evidence="1">Expedition CK06-06</strain>
    </source>
</reference>
<dbReference type="AlphaFoldDB" id="X1BPH5"/>
<comment type="caution">
    <text evidence="1">The sequence shown here is derived from an EMBL/GenBank/DDBJ whole genome shotgun (WGS) entry which is preliminary data.</text>
</comment>
<accession>X1BPH5</accession>
<protein>
    <submittedName>
        <fullName evidence="1">Uncharacterized protein</fullName>
    </submittedName>
</protein>
<dbReference type="EMBL" id="BART01014193">
    <property type="protein sequence ID" value="GAG85953.1"/>
    <property type="molecule type" value="Genomic_DNA"/>
</dbReference>
<proteinExistence type="predicted"/>